<dbReference type="OrthoDB" id="3541227at2"/>
<protein>
    <submittedName>
        <fullName evidence="1">Putative ATP-grasp target RiPP</fullName>
    </submittedName>
</protein>
<reference evidence="1 2" key="1">
    <citation type="submission" date="2016-10" db="EMBL/GenBank/DDBJ databases">
        <authorList>
            <person name="de Groot N.N."/>
        </authorList>
    </citation>
    <scope>NUCLEOTIDE SEQUENCE [LARGE SCALE GENOMIC DNA]</scope>
    <source>
        <strain evidence="1 2">CGMCC 4.7037</strain>
    </source>
</reference>
<proteinExistence type="predicted"/>
<sequence>MSKITIDDLPFAGAELTDAELGDVAGSRKKEWQASAWTLDDVPYEWWLI</sequence>
<dbReference type="NCBIfam" id="TIGR04497">
    <property type="entry name" value="GRASP_targ_2"/>
    <property type="match status" value="1"/>
</dbReference>
<organism evidence="1 2">
    <name type="scientific">Nonomuraea solani</name>
    <dbReference type="NCBI Taxonomy" id="1144553"/>
    <lineage>
        <taxon>Bacteria</taxon>
        <taxon>Bacillati</taxon>
        <taxon>Actinomycetota</taxon>
        <taxon>Actinomycetes</taxon>
        <taxon>Streptosporangiales</taxon>
        <taxon>Streptosporangiaceae</taxon>
        <taxon>Nonomuraea</taxon>
    </lineage>
</organism>
<evidence type="ECO:0000313" key="2">
    <source>
        <dbReference type="Proteomes" id="UP000236732"/>
    </source>
</evidence>
<accession>A0A1H6D377</accession>
<dbReference type="AlphaFoldDB" id="A0A1H6D377"/>
<keyword evidence="2" id="KW-1185">Reference proteome</keyword>
<dbReference type="EMBL" id="FNVT01000004">
    <property type="protein sequence ID" value="SEG79772.1"/>
    <property type="molecule type" value="Genomic_DNA"/>
</dbReference>
<dbReference type="Proteomes" id="UP000236732">
    <property type="component" value="Unassembled WGS sequence"/>
</dbReference>
<dbReference type="InterPro" id="IPR030988">
    <property type="entry name" value="GRASP_targ_2_Rhodococcus"/>
</dbReference>
<evidence type="ECO:0000313" key="1">
    <source>
        <dbReference type="EMBL" id="SEG79772.1"/>
    </source>
</evidence>
<dbReference type="RefSeq" id="WP_103957217.1">
    <property type="nucleotide sequence ID" value="NZ_FNVT01000004.1"/>
</dbReference>
<gene>
    <name evidence="1" type="ORF">SAMN05444920_104748</name>
</gene>
<name>A0A1H6D377_9ACTN</name>